<reference evidence="1 2" key="1">
    <citation type="journal article" date="2015" name="Genome Biol. Evol.">
        <title>Comparative Genomics of a Bacterivorous Green Alga Reveals Evolutionary Causalities and Consequences of Phago-Mixotrophic Mode of Nutrition.</title>
        <authorList>
            <person name="Burns J.A."/>
            <person name="Paasch A."/>
            <person name="Narechania A."/>
            <person name="Kim E."/>
        </authorList>
    </citation>
    <scope>NUCLEOTIDE SEQUENCE [LARGE SCALE GENOMIC DNA]</scope>
    <source>
        <strain evidence="1 2">PLY_AMNH</strain>
    </source>
</reference>
<evidence type="ECO:0000313" key="1">
    <source>
        <dbReference type="EMBL" id="KAK3238464.1"/>
    </source>
</evidence>
<organism evidence="1 2">
    <name type="scientific">Cymbomonas tetramitiformis</name>
    <dbReference type="NCBI Taxonomy" id="36881"/>
    <lineage>
        <taxon>Eukaryota</taxon>
        <taxon>Viridiplantae</taxon>
        <taxon>Chlorophyta</taxon>
        <taxon>Pyramimonadophyceae</taxon>
        <taxon>Pyramimonadales</taxon>
        <taxon>Pyramimonadaceae</taxon>
        <taxon>Cymbomonas</taxon>
    </lineage>
</organism>
<evidence type="ECO:0000313" key="2">
    <source>
        <dbReference type="Proteomes" id="UP001190700"/>
    </source>
</evidence>
<name>A0AAE0ES91_9CHLO</name>
<protein>
    <submittedName>
        <fullName evidence="1">Uncharacterized protein</fullName>
    </submittedName>
</protein>
<comment type="caution">
    <text evidence="1">The sequence shown here is derived from an EMBL/GenBank/DDBJ whole genome shotgun (WGS) entry which is preliminary data.</text>
</comment>
<keyword evidence="2" id="KW-1185">Reference proteome</keyword>
<gene>
    <name evidence="1" type="ORF">CYMTET_51526</name>
</gene>
<proteinExistence type="predicted"/>
<dbReference type="EMBL" id="LGRX02034207">
    <property type="protein sequence ID" value="KAK3238464.1"/>
    <property type="molecule type" value="Genomic_DNA"/>
</dbReference>
<dbReference type="AlphaFoldDB" id="A0AAE0ES91"/>
<dbReference type="Proteomes" id="UP001190700">
    <property type="component" value="Unassembled WGS sequence"/>
</dbReference>
<accession>A0AAE0ES91</accession>
<sequence>MPRCVVVPLHGKASIHDYASEYENIKALAQLDLVHLAQPCVAGCEAETGLRCRDCAPGSTCACGDNLPTPLSLPGFCHMKGNYTCFYKCPNTKMCPGGPKSSRCYKSFDPHEQGLECTAPGDVPQELSINPPLWARASWDPLVLKEVDRAANEAAKESAKESSS</sequence>